<dbReference type="Gene3D" id="2.40.50.140">
    <property type="entry name" value="Nucleic acid-binding proteins"/>
    <property type="match status" value="1"/>
</dbReference>
<dbReference type="PANTHER" id="PTHR10302:SF0">
    <property type="entry name" value="SINGLE-STRANDED DNA-BINDING PROTEIN, MITOCHONDRIAL"/>
    <property type="match status" value="1"/>
</dbReference>
<feature type="compositionally biased region" description="Basic and acidic residues" evidence="5">
    <location>
        <begin position="116"/>
        <end position="147"/>
    </location>
</feature>
<dbReference type="GO" id="GO:0006260">
    <property type="term" value="P:DNA replication"/>
    <property type="evidence" value="ECO:0007669"/>
    <property type="project" value="UniProtKB-UniRule"/>
</dbReference>
<sequence>MSINRAILLGHVGGDPEIRTLNNDTNVAQFNLATSERWTDKDTKERKERTNWHRIVVFNQHIIDVVRNYVKKGSKVGIEGSIETRKYTDKNNIERSVTEIVLRPYDGRLTLEDVKEKGSGSSVREDDYGTVRTRESGIRRDPDDKRTMIGSGHNSYEQELDDDIPF</sequence>
<dbReference type="InterPro" id="IPR012340">
    <property type="entry name" value="NA-bd_OB-fold"/>
</dbReference>
<keyword evidence="3" id="KW-0235">DNA replication</keyword>
<dbReference type="HOGENOM" id="CLU_078758_0_2_5"/>
<dbReference type="GO" id="GO:0003697">
    <property type="term" value="F:single-stranded DNA binding"/>
    <property type="evidence" value="ECO:0007669"/>
    <property type="project" value="UniProtKB-UniRule"/>
</dbReference>
<dbReference type="Proteomes" id="UP000010799">
    <property type="component" value="Chromosome"/>
</dbReference>
<dbReference type="AlphaFoldDB" id="L0EUZ9"/>
<dbReference type="PANTHER" id="PTHR10302">
    <property type="entry name" value="SINGLE-STRANDED DNA-BINDING PROTEIN"/>
    <property type="match status" value="1"/>
</dbReference>
<dbReference type="HAMAP" id="MF_00984">
    <property type="entry name" value="SSB"/>
    <property type="match status" value="1"/>
</dbReference>
<accession>L0EUZ9</accession>
<protein>
    <recommendedName>
        <fullName evidence="3 4">Single-stranded DNA-binding protein</fullName>
        <shortName evidence="3">SSB</shortName>
    </recommendedName>
</protein>
<name>L0EUZ9_LIBCB</name>
<comment type="subunit">
    <text evidence="3">Homotetramer.</text>
</comment>
<keyword evidence="3" id="KW-0234">DNA repair</keyword>
<evidence type="ECO:0000256" key="1">
    <source>
        <dbReference type="ARBA" id="ARBA00023125"/>
    </source>
</evidence>
<dbReference type="STRING" id="1215343.B488_04910"/>
<keyword evidence="7" id="KW-1185">Reference proteome</keyword>
<keyword evidence="3" id="KW-0227">DNA damage</keyword>
<evidence type="ECO:0000256" key="2">
    <source>
        <dbReference type="ARBA" id="ARBA00023172"/>
    </source>
</evidence>
<evidence type="ECO:0000256" key="3">
    <source>
        <dbReference type="HAMAP-Rule" id="MF_00984"/>
    </source>
</evidence>
<dbReference type="PATRIC" id="fig|1215343.11.peg.501"/>
<organism evidence="6 7">
    <name type="scientific">Liberibacter crescens (strain BT-1)</name>
    <dbReference type="NCBI Taxonomy" id="1215343"/>
    <lineage>
        <taxon>Bacteria</taxon>
        <taxon>Pseudomonadati</taxon>
        <taxon>Pseudomonadota</taxon>
        <taxon>Alphaproteobacteria</taxon>
        <taxon>Hyphomicrobiales</taxon>
        <taxon>Rhizobiaceae</taxon>
        <taxon>Liberibacter</taxon>
    </lineage>
</organism>
<dbReference type="eggNOG" id="COG0629">
    <property type="taxonomic scope" value="Bacteria"/>
</dbReference>
<dbReference type="Pfam" id="PF00436">
    <property type="entry name" value="SSB"/>
    <property type="match status" value="1"/>
</dbReference>
<evidence type="ECO:0000313" key="6">
    <source>
        <dbReference type="EMBL" id="AGA64483.1"/>
    </source>
</evidence>
<dbReference type="SUPFAM" id="SSF50249">
    <property type="entry name" value="Nucleic acid-binding proteins"/>
    <property type="match status" value="1"/>
</dbReference>
<dbReference type="InterPro" id="IPR011344">
    <property type="entry name" value="ssDNA-bd"/>
</dbReference>
<keyword evidence="1 3" id="KW-0238">DNA-binding</keyword>
<gene>
    <name evidence="6" type="ordered locus">B488_04910</name>
</gene>
<dbReference type="GO" id="GO:0006281">
    <property type="term" value="P:DNA repair"/>
    <property type="evidence" value="ECO:0007669"/>
    <property type="project" value="UniProtKB-UniRule"/>
</dbReference>
<keyword evidence="2 3" id="KW-0233">DNA recombination</keyword>
<reference evidence="6 7" key="1">
    <citation type="journal article" date="2012" name="Stand. Genomic Sci.">
        <title>Complete genome sequence of Liberibacter crescens BT-1.</title>
        <authorList>
            <person name="Leonard M.T."/>
            <person name="Fagen J.R."/>
            <person name="Davis-Richardson A.G."/>
            <person name="Davis M.J."/>
            <person name="Triplett E.W."/>
        </authorList>
    </citation>
    <scope>NUCLEOTIDE SEQUENCE [LARGE SCALE GENOMIC DNA]</scope>
    <source>
        <strain evidence="6 7">BT-1</strain>
    </source>
</reference>
<dbReference type="NCBIfam" id="TIGR00621">
    <property type="entry name" value="ssb"/>
    <property type="match status" value="1"/>
</dbReference>
<dbReference type="PROSITE" id="PS50935">
    <property type="entry name" value="SSB"/>
    <property type="match status" value="1"/>
</dbReference>
<comment type="function">
    <text evidence="3">Plays an important role in DNA replication, recombination and repair. Binds to ssDNA and to an array of partner proteins to recruit them to their sites of action during DNA metabolism.</text>
</comment>
<dbReference type="PIRSF" id="PIRSF002070">
    <property type="entry name" value="SSB"/>
    <property type="match status" value="1"/>
</dbReference>
<feature type="region of interest" description="Disordered" evidence="5">
    <location>
        <begin position="116"/>
        <end position="166"/>
    </location>
</feature>
<evidence type="ECO:0000256" key="4">
    <source>
        <dbReference type="PIRNR" id="PIRNR002070"/>
    </source>
</evidence>
<dbReference type="KEGG" id="lcc:B488_04910"/>
<dbReference type="CDD" id="cd04496">
    <property type="entry name" value="SSB_OBF"/>
    <property type="match status" value="1"/>
</dbReference>
<dbReference type="InterPro" id="IPR000424">
    <property type="entry name" value="Primosome_PriB/ssb"/>
</dbReference>
<evidence type="ECO:0000256" key="5">
    <source>
        <dbReference type="SAM" id="MobiDB-lite"/>
    </source>
</evidence>
<dbReference type="EMBL" id="CP003789">
    <property type="protein sequence ID" value="AGA64483.1"/>
    <property type="molecule type" value="Genomic_DNA"/>
</dbReference>
<dbReference type="GO" id="GO:0006310">
    <property type="term" value="P:DNA recombination"/>
    <property type="evidence" value="ECO:0007669"/>
    <property type="project" value="UniProtKB-UniRule"/>
</dbReference>
<dbReference type="GO" id="GO:0009295">
    <property type="term" value="C:nucleoid"/>
    <property type="evidence" value="ECO:0007669"/>
    <property type="project" value="TreeGrafter"/>
</dbReference>
<feature type="DNA-binding region" evidence="3">
    <location>
        <begin position="52"/>
        <end position="58"/>
    </location>
</feature>
<feature type="short sequence motif" description="Important for interaction with partner proteins" evidence="3">
    <location>
        <begin position="161"/>
        <end position="166"/>
    </location>
</feature>
<proteinExistence type="inferred from homology"/>
<evidence type="ECO:0000313" key="7">
    <source>
        <dbReference type="Proteomes" id="UP000010799"/>
    </source>
</evidence>
<dbReference type="RefSeq" id="WP_015272910.1">
    <property type="nucleotide sequence ID" value="NC_019907.1"/>
</dbReference>